<protein>
    <submittedName>
        <fullName evidence="2">Jg14166 protein</fullName>
    </submittedName>
</protein>
<comment type="caution">
    <text evidence="2">The sequence shown here is derived from an EMBL/GenBank/DDBJ whole genome shotgun (WGS) entry which is preliminary data.</text>
</comment>
<reference evidence="2" key="1">
    <citation type="submission" date="2022-03" db="EMBL/GenBank/DDBJ databases">
        <authorList>
            <person name="Lindestad O."/>
        </authorList>
    </citation>
    <scope>NUCLEOTIDE SEQUENCE</scope>
</reference>
<dbReference type="Gene3D" id="2.60.40.10">
    <property type="entry name" value="Immunoglobulins"/>
    <property type="match status" value="1"/>
</dbReference>
<dbReference type="AlphaFoldDB" id="A0A8S4QUB7"/>
<sequence>IKKQFVQQPQSATVEAGRQVTFHCSPPPAAPPATIKWVRNGVTIEATDETLVLPRVGLQWTSSIDVMINDHRYLSVQMPPSSPECKLHCNVRVYIRGLEEHNSSVTT</sequence>
<accession>A0A8S4QUB7</accession>
<feature type="domain" description="Ig-like" evidence="1">
    <location>
        <begin position="3"/>
        <end position="106"/>
    </location>
</feature>
<evidence type="ECO:0000313" key="2">
    <source>
        <dbReference type="EMBL" id="CAH2216827.1"/>
    </source>
</evidence>
<name>A0A8S4QUB7_9NEOP</name>
<organism evidence="2 3">
    <name type="scientific">Pararge aegeria aegeria</name>
    <dbReference type="NCBI Taxonomy" id="348720"/>
    <lineage>
        <taxon>Eukaryota</taxon>
        <taxon>Metazoa</taxon>
        <taxon>Ecdysozoa</taxon>
        <taxon>Arthropoda</taxon>
        <taxon>Hexapoda</taxon>
        <taxon>Insecta</taxon>
        <taxon>Pterygota</taxon>
        <taxon>Neoptera</taxon>
        <taxon>Endopterygota</taxon>
        <taxon>Lepidoptera</taxon>
        <taxon>Glossata</taxon>
        <taxon>Ditrysia</taxon>
        <taxon>Papilionoidea</taxon>
        <taxon>Nymphalidae</taxon>
        <taxon>Satyrinae</taxon>
        <taxon>Satyrini</taxon>
        <taxon>Parargina</taxon>
        <taxon>Pararge</taxon>
    </lineage>
</organism>
<dbReference type="OrthoDB" id="5973910at2759"/>
<keyword evidence="3" id="KW-1185">Reference proteome</keyword>
<dbReference type="SUPFAM" id="SSF48726">
    <property type="entry name" value="Immunoglobulin"/>
    <property type="match status" value="1"/>
</dbReference>
<dbReference type="InterPro" id="IPR013783">
    <property type="entry name" value="Ig-like_fold"/>
</dbReference>
<feature type="non-terminal residue" evidence="2">
    <location>
        <position position="1"/>
    </location>
</feature>
<proteinExistence type="predicted"/>
<dbReference type="PROSITE" id="PS50835">
    <property type="entry name" value="IG_LIKE"/>
    <property type="match status" value="1"/>
</dbReference>
<evidence type="ECO:0000313" key="3">
    <source>
        <dbReference type="Proteomes" id="UP000838756"/>
    </source>
</evidence>
<dbReference type="EMBL" id="CAKXAJ010017059">
    <property type="protein sequence ID" value="CAH2216827.1"/>
    <property type="molecule type" value="Genomic_DNA"/>
</dbReference>
<gene>
    <name evidence="2" type="primary">jg14166</name>
    <name evidence="2" type="ORF">PAEG_LOCUS4784</name>
</gene>
<dbReference type="InterPro" id="IPR036179">
    <property type="entry name" value="Ig-like_dom_sf"/>
</dbReference>
<evidence type="ECO:0000259" key="1">
    <source>
        <dbReference type="PROSITE" id="PS50835"/>
    </source>
</evidence>
<dbReference type="InterPro" id="IPR007110">
    <property type="entry name" value="Ig-like_dom"/>
</dbReference>
<dbReference type="Proteomes" id="UP000838756">
    <property type="component" value="Unassembled WGS sequence"/>
</dbReference>